<dbReference type="HAMAP" id="MF_01872">
    <property type="entry name" value="tRNA_methyltr_YfiC"/>
    <property type="match status" value="1"/>
</dbReference>
<dbReference type="CDD" id="cd02440">
    <property type="entry name" value="AdoMet_MTases"/>
    <property type="match status" value="1"/>
</dbReference>
<keyword evidence="2 6" id="KW-0489">Methyltransferase</keyword>
<keyword evidence="3 6" id="KW-0808">Transferase</keyword>
<comment type="catalytic activity">
    <reaction evidence="6">
        <text>adenosine(37) in tRNA1(Val) + S-adenosyl-L-methionine = N(6)-methyladenosine(37) in tRNA1(Val) + S-adenosyl-L-homocysteine + H(+)</text>
        <dbReference type="Rhea" id="RHEA:43160"/>
        <dbReference type="Rhea" id="RHEA-COMP:10369"/>
        <dbReference type="Rhea" id="RHEA-COMP:10370"/>
        <dbReference type="ChEBI" id="CHEBI:15378"/>
        <dbReference type="ChEBI" id="CHEBI:57856"/>
        <dbReference type="ChEBI" id="CHEBI:59789"/>
        <dbReference type="ChEBI" id="CHEBI:74411"/>
        <dbReference type="ChEBI" id="CHEBI:74449"/>
        <dbReference type="EC" id="2.1.1.223"/>
    </reaction>
</comment>
<dbReference type="InterPro" id="IPR050210">
    <property type="entry name" value="tRNA_Adenine-N(6)_MTase"/>
</dbReference>
<dbReference type="GO" id="GO:0008033">
    <property type="term" value="P:tRNA processing"/>
    <property type="evidence" value="ECO:0007669"/>
    <property type="project" value="UniProtKB-UniRule"/>
</dbReference>
<dbReference type="InterPro" id="IPR002052">
    <property type="entry name" value="DNA_methylase_N6_adenine_CS"/>
</dbReference>
<dbReference type="STRING" id="1045558.SAMN05216175_11446"/>
<evidence type="ECO:0000256" key="6">
    <source>
        <dbReference type="HAMAP-Rule" id="MF_01872"/>
    </source>
</evidence>
<evidence type="ECO:0000256" key="1">
    <source>
        <dbReference type="ARBA" id="ARBA00022490"/>
    </source>
</evidence>
<dbReference type="InterPro" id="IPR020596">
    <property type="entry name" value="rRNA_Ade_Mease_Trfase_CS"/>
</dbReference>
<comment type="similarity">
    <text evidence="6">Belongs to the methyltransferase superfamily. tRNA (adenine-N(6)-)-methyltransferase family.</text>
</comment>
<organism evidence="8 9">
    <name type="scientific">Neptunomonas qingdaonensis</name>
    <dbReference type="NCBI Taxonomy" id="1045558"/>
    <lineage>
        <taxon>Bacteria</taxon>
        <taxon>Pseudomonadati</taxon>
        <taxon>Pseudomonadota</taxon>
        <taxon>Gammaproteobacteria</taxon>
        <taxon>Oceanospirillales</taxon>
        <taxon>Oceanospirillaceae</taxon>
        <taxon>Neptunomonas</taxon>
    </lineage>
</organism>
<evidence type="ECO:0000256" key="5">
    <source>
        <dbReference type="ARBA" id="ARBA00022694"/>
    </source>
</evidence>
<dbReference type="InterPro" id="IPR007848">
    <property type="entry name" value="Small_mtfrase_dom"/>
</dbReference>
<dbReference type="PANTHER" id="PTHR47739:SF1">
    <property type="entry name" value="TRNA1(VAL) (ADENINE(37)-N6)-METHYLTRANSFERASE"/>
    <property type="match status" value="1"/>
</dbReference>
<name>A0A1I2UU64_9GAMM</name>
<keyword evidence="4 6" id="KW-0949">S-adenosyl-L-methionine</keyword>
<evidence type="ECO:0000256" key="2">
    <source>
        <dbReference type="ARBA" id="ARBA00022603"/>
    </source>
</evidence>
<sequence length="258" mass="29307">MTRRKRNSYFQCKQFTIEQGDCAMKVTTDASLLGAYADVQQVQRILDIGAGTGLLSLFVAQRSTAQIDAVELDSQAAVQARKNFANSPWSDRLNLIEMDIRDYAKLGRQQHLQQHSDQNRQQYDCIITNPPFFTGSTQNPCDRSALARHNTHLPLADLMSAIDQLLSADGVVWILLPLAESEAIIQLAESLSLYPQQRMLVRNSSQHSAHREIMRLSRHQAELEVEQSLFTLYKEHPFHTKAAAALFEPYYTRMQVET</sequence>
<dbReference type="PROSITE" id="PS01131">
    <property type="entry name" value="RRNA_A_DIMETH"/>
    <property type="match status" value="1"/>
</dbReference>
<evidence type="ECO:0000313" key="8">
    <source>
        <dbReference type="EMBL" id="SFG80503.1"/>
    </source>
</evidence>
<dbReference type="GO" id="GO:0000179">
    <property type="term" value="F:rRNA (adenine-N6,N6-)-dimethyltransferase activity"/>
    <property type="evidence" value="ECO:0007669"/>
    <property type="project" value="InterPro"/>
</dbReference>
<keyword evidence="5 6" id="KW-0819">tRNA processing</keyword>
<dbReference type="AlphaFoldDB" id="A0A1I2UU64"/>
<dbReference type="PANTHER" id="PTHR47739">
    <property type="entry name" value="TRNA1(VAL) (ADENINE(37)-N6)-METHYLTRANSFERASE"/>
    <property type="match status" value="1"/>
</dbReference>
<dbReference type="GO" id="GO:0003676">
    <property type="term" value="F:nucleic acid binding"/>
    <property type="evidence" value="ECO:0007669"/>
    <property type="project" value="InterPro"/>
</dbReference>
<comment type="function">
    <text evidence="6">Specifically methylates the adenine in position 37 of tRNA(1)(Val) (anticodon cmo5UAC).</text>
</comment>
<evidence type="ECO:0000256" key="3">
    <source>
        <dbReference type="ARBA" id="ARBA00022679"/>
    </source>
</evidence>
<dbReference type="GO" id="GO:0005737">
    <property type="term" value="C:cytoplasm"/>
    <property type="evidence" value="ECO:0007669"/>
    <property type="project" value="UniProtKB-SubCell"/>
</dbReference>
<reference evidence="9" key="1">
    <citation type="submission" date="2016-10" db="EMBL/GenBank/DDBJ databases">
        <authorList>
            <person name="Varghese N."/>
            <person name="Submissions S."/>
        </authorList>
    </citation>
    <scope>NUCLEOTIDE SEQUENCE [LARGE SCALE GENOMIC DNA]</scope>
    <source>
        <strain evidence="9">CGMCC 1.10971</strain>
    </source>
</reference>
<feature type="domain" description="Methyltransferase small" evidence="7">
    <location>
        <begin position="37"/>
        <end position="138"/>
    </location>
</feature>
<keyword evidence="1 6" id="KW-0963">Cytoplasm</keyword>
<dbReference type="Pfam" id="PF05175">
    <property type="entry name" value="MTS"/>
    <property type="match status" value="1"/>
</dbReference>
<evidence type="ECO:0000313" key="9">
    <source>
        <dbReference type="Proteomes" id="UP000198623"/>
    </source>
</evidence>
<dbReference type="InterPro" id="IPR029063">
    <property type="entry name" value="SAM-dependent_MTases_sf"/>
</dbReference>
<proteinExistence type="inferred from homology"/>
<gene>
    <name evidence="8" type="ORF">SAMN05216175_11446</name>
</gene>
<dbReference type="EMBL" id="FOOU01000014">
    <property type="protein sequence ID" value="SFG80503.1"/>
    <property type="molecule type" value="Genomic_DNA"/>
</dbReference>
<dbReference type="Proteomes" id="UP000198623">
    <property type="component" value="Unassembled WGS sequence"/>
</dbReference>
<comment type="subcellular location">
    <subcellularLocation>
        <location evidence="6">Cytoplasm</location>
    </subcellularLocation>
</comment>
<dbReference type="GO" id="GO:0016430">
    <property type="term" value="F:tRNA (adenine-N6)-methyltransferase activity"/>
    <property type="evidence" value="ECO:0007669"/>
    <property type="project" value="UniProtKB-UniRule"/>
</dbReference>
<dbReference type="SUPFAM" id="SSF53335">
    <property type="entry name" value="S-adenosyl-L-methionine-dependent methyltransferases"/>
    <property type="match status" value="1"/>
</dbReference>
<dbReference type="Gene3D" id="3.40.50.150">
    <property type="entry name" value="Vaccinia Virus protein VP39"/>
    <property type="match status" value="1"/>
</dbReference>
<dbReference type="InterPro" id="IPR022882">
    <property type="entry name" value="tRNA_adenine-N6_MeTrfase"/>
</dbReference>
<dbReference type="EC" id="2.1.1.223" evidence="6"/>
<dbReference type="PROSITE" id="PS00092">
    <property type="entry name" value="N6_MTASE"/>
    <property type="match status" value="1"/>
</dbReference>
<protein>
    <recommendedName>
        <fullName evidence="6">tRNA1(Val) (adenine(37)-N6)-methyltransferase</fullName>
        <ecNumber evidence="6">2.1.1.223</ecNumber>
    </recommendedName>
    <alternativeName>
        <fullName evidence="6">tRNA m6A37 methyltransferase</fullName>
    </alternativeName>
</protein>
<evidence type="ECO:0000256" key="4">
    <source>
        <dbReference type="ARBA" id="ARBA00022691"/>
    </source>
</evidence>
<keyword evidence="9" id="KW-1185">Reference proteome</keyword>
<accession>A0A1I2UU64</accession>
<evidence type="ECO:0000259" key="7">
    <source>
        <dbReference type="Pfam" id="PF05175"/>
    </source>
</evidence>
<dbReference type="OrthoDB" id="5383291at2"/>